<gene>
    <name evidence="2" type="ORF">RCL2_002344700</name>
</gene>
<evidence type="ECO:0000313" key="2">
    <source>
        <dbReference type="EMBL" id="GES96834.1"/>
    </source>
</evidence>
<sequence length="181" mass="21035">MFSWVANETAQRNYPSKPNFGPTGSNNGTVVNPRIIQYGRIRIGADIYGSVQAARHEKSSYILARFVHYDGSIDVYPGQVQFYFEHTIHLNSSRSLTHSLALVKWYKPVQDHSTRYYCQVDNDIKSCNMELWTNEFYDMRRDSIIPIHHIIGKFIKCNFDTGTRKTKEYMAVIPLNKKISF</sequence>
<dbReference type="EMBL" id="BLAL01000252">
    <property type="protein sequence ID" value="GES96834.1"/>
    <property type="molecule type" value="Genomic_DNA"/>
</dbReference>
<protein>
    <submittedName>
        <fullName evidence="2">Uncharacterized protein</fullName>
    </submittedName>
</protein>
<name>A0A8H3M108_9GLOM</name>
<evidence type="ECO:0000256" key="1">
    <source>
        <dbReference type="SAM" id="MobiDB-lite"/>
    </source>
</evidence>
<reference evidence="2" key="1">
    <citation type="submission" date="2019-10" db="EMBL/GenBank/DDBJ databases">
        <title>Conservation and host-specific expression of non-tandemly repeated heterogenous ribosome RNA gene in arbuscular mycorrhizal fungi.</title>
        <authorList>
            <person name="Maeda T."/>
            <person name="Kobayashi Y."/>
            <person name="Nakagawa T."/>
            <person name="Ezawa T."/>
            <person name="Yamaguchi K."/>
            <person name="Bino T."/>
            <person name="Nishimoto Y."/>
            <person name="Shigenobu S."/>
            <person name="Kawaguchi M."/>
        </authorList>
    </citation>
    <scope>NUCLEOTIDE SEQUENCE</scope>
    <source>
        <strain evidence="2">HR1</strain>
    </source>
</reference>
<feature type="region of interest" description="Disordered" evidence="1">
    <location>
        <begin position="1"/>
        <end position="28"/>
    </location>
</feature>
<accession>A0A8H3M108</accession>
<comment type="caution">
    <text evidence="2">The sequence shown here is derived from an EMBL/GenBank/DDBJ whole genome shotgun (WGS) entry which is preliminary data.</text>
</comment>
<organism evidence="2 3">
    <name type="scientific">Rhizophagus clarus</name>
    <dbReference type="NCBI Taxonomy" id="94130"/>
    <lineage>
        <taxon>Eukaryota</taxon>
        <taxon>Fungi</taxon>
        <taxon>Fungi incertae sedis</taxon>
        <taxon>Mucoromycota</taxon>
        <taxon>Glomeromycotina</taxon>
        <taxon>Glomeromycetes</taxon>
        <taxon>Glomerales</taxon>
        <taxon>Glomeraceae</taxon>
        <taxon>Rhizophagus</taxon>
    </lineage>
</organism>
<proteinExistence type="predicted"/>
<evidence type="ECO:0000313" key="3">
    <source>
        <dbReference type="Proteomes" id="UP000615446"/>
    </source>
</evidence>
<dbReference type="OrthoDB" id="2425068at2759"/>
<dbReference type="AlphaFoldDB" id="A0A8H3M108"/>
<dbReference type="Proteomes" id="UP000615446">
    <property type="component" value="Unassembled WGS sequence"/>
</dbReference>